<keyword evidence="2" id="KW-0175">Coiled coil</keyword>
<dbReference type="eggNOG" id="KOG3272">
    <property type="taxonomic scope" value="Eukaryota"/>
</dbReference>
<reference evidence="5 6" key="1">
    <citation type="journal article" date="2012" name="PLoS Pathog.">
        <title>Diverse lifestyles and strategies of plant pathogenesis encoded in the genomes of eighteen Dothideomycetes fungi.</title>
        <authorList>
            <person name="Ohm R.A."/>
            <person name="Feau N."/>
            <person name="Henrissat B."/>
            <person name="Schoch C.L."/>
            <person name="Horwitz B.A."/>
            <person name="Barry K.W."/>
            <person name="Condon B.J."/>
            <person name="Copeland A.C."/>
            <person name="Dhillon B."/>
            <person name="Glaser F."/>
            <person name="Hesse C.N."/>
            <person name="Kosti I."/>
            <person name="LaButti K."/>
            <person name="Lindquist E.A."/>
            <person name="Lucas S."/>
            <person name="Salamov A.A."/>
            <person name="Bradshaw R.E."/>
            <person name="Ciuffetti L."/>
            <person name="Hamelin R.C."/>
            <person name="Kema G.H.J."/>
            <person name="Lawrence C."/>
            <person name="Scott J.A."/>
            <person name="Spatafora J.W."/>
            <person name="Turgeon B.G."/>
            <person name="de Wit P.J.G.M."/>
            <person name="Zhong S."/>
            <person name="Goodwin S.B."/>
            <person name="Grigoriev I.V."/>
        </authorList>
    </citation>
    <scope>NUCLEOTIDE SEQUENCE [LARGE SCALE GENOMIC DNA]</scope>
    <source>
        <strain evidence="5 6">SO2202</strain>
    </source>
</reference>
<dbReference type="Proteomes" id="UP000016931">
    <property type="component" value="Unassembled WGS sequence"/>
</dbReference>
<dbReference type="EMBL" id="KB456260">
    <property type="protein sequence ID" value="EMF16759.1"/>
    <property type="molecule type" value="Genomic_DNA"/>
</dbReference>
<dbReference type="GeneID" id="27905650"/>
<gene>
    <name evidence="5" type="ORF">SEPMUDRAFT_32846</name>
</gene>
<name>N1QMP2_SPHMS</name>
<dbReference type="PANTHER" id="PTHR13049">
    <property type="entry name" value="DUF814-RELATED"/>
    <property type="match status" value="1"/>
</dbReference>
<accession>N1QMP2</accession>
<dbReference type="HOGENOM" id="CLU_076656_0_1_1"/>
<dbReference type="InterPro" id="IPR008532">
    <property type="entry name" value="NFACT_RNA-bd"/>
</dbReference>
<evidence type="ECO:0000256" key="1">
    <source>
        <dbReference type="ARBA" id="ARBA00008998"/>
    </source>
</evidence>
<evidence type="ECO:0000313" key="6">
    <source>
        <dbReference type="Proteomes" id="UP000016931"/>
    </source>
</evidence>
<dbReference type="PANTHER" id="PTHR13049:SF2">
    <property type="entry name" value="COILED-COIL DOMAIN-CONTAINING PROTEIN 25"/>
    <property type="match status" value="1"/>
</dbReference>
<evidence type="ECO:0000313" key="5">
    <source>
        <dbReference type="EMBL" id="EMF16759.1"/>
    </source>
</evidence>
<dbReference type="RefSeq" id="XP_016764880.1">
    <property type="nucleotide sequence ID" value="XM_016908513.1"/>
</dbReference>
<feature type="domain" description="NFACT RNA-binding" evidence="4">
    <location>
        <begin position="1"/>
        <end position="112"/>
    </location>
</feature>
<keyword evidence="6" id="KW-1185">Reference proteome</keyword>
<feature type="region of interest" description="Disordered" evidence="3">
    <location>
        <begin position="190"/>
        <end position="209"/>
    </location>
</feature>
<organism evidence="5 6">
    <name type="scientific">Sphaerulina musiva (strain SO2202)</name>
    <name type="common">Poplar stem canker fungus</name>
    <name type="synonym">Septoria musiva</name>
    <dbReference type="NCBI Taxonomy" id="692275"/>
    <lineage>
        <taxon>Eukaryota</taxon>
        <taxon>Fungi</taxon>
        <taxon>Dikarya</taxon>
        <taxon>Ascomycota</taxon>
        <taxon>Pezizomycotina</taxon>
        <taxon>Dothideomycetes</taxon>
        <taxon>Dothideomycetidae</taxon>
        <taxon>Mycosphaerellales</taxon>
        <taxon>Mycosphaerellaceae</taxon>
        <taxon>Sphaerulina</taxon>
    </lineage>
</organism>
<feature type="coiled-coil region" evidence="2">
    <location>
        <begin position="133"/>
        <end position="182"/>
    </location>
</feature>
<protein>
    <submittedName>
        <fullName evidence="5">Coiled-coil domain-containing protein 25</fullName>
    </submittedName>
</protein>
<dbReference type="STRING" id="692275.N1QMP2"/>
<evidence type="ECO:0000259" key="4">
    <source>
        <dbReference type="Pfam" id="PF05670"/>
    </source>
</evidence>
<dbReference type="OrthoDB" id="4694525at2759"/>
<dbReference type="AlphaFoldDB" id="N1QMP2"/>
<dbReference type="Pfam" id="PF05670">
    <property type="entry name" value="NFACT-R_1"/>
    <property type="match status" value="1"/>
</dbReference>
<comment type="similarity">
    <text evidence="1">Belongs to the CCDC25 family.</text>
</comment>
<dbReference type="OMA" id="YHDEKAV"/>
<evidence type="ECO:0000256" key="2">
    <source>
        <dbReference type="SAM" id="Coils"/>
    </source>
</evidence>
<sequence>MVFYFTSNVVKPAAFIYVGKDKVENEDLIAHGWPEDVWFHADNLSSAHIYLRLRPNETWDQIPSALLTDCAQLTKANSIEGNKKDNVTIIYTPWSNLKKSGNMATGQVGFHNQKLVKRVYVEKRENVIVNRLNKTKVEKFPDLKAEKEEMEREVRKKERIAAQEQKKEDARLAEERKQLKWQKEHMYDDVHTEDQMRSNADGYDEDDFM</sequence>
<proteinExistence type="inferred from homology"/>
<evidence type="ECO:0000256" key="3">
    <source>
        <dbReference type="SAM" id="MobiDB-lite"/>
    </source>
</evidence>
<dbReference type="InterPro" id="IPR039730">
    <property type="entry name" value="Jlp2/Ccd25"/>
</dbReference>